<dbReference type="Proteomes" id="UP000663181">
    <property type="component" value="Chromosome"/>
</dbReference>
<dbReference type="EMBL" id="CP064030">
    <property type="protein sequence ID" value="QRN54916.1"/>
    <property type="molecule type" value="Genomic_DNA"/>
</dbReference>
<dbReference type="SUPFAM" id="SSF69279">
    <property type="entry name" value="Phage tail proteins"/>
    <property type="match status" value="1"/>
</dbReference>
<sequence length="158" mass="17276">MRMAGIGSRASRLSASPQRIAGLQKYFVDVPGTASAHALSVVSFEASEQLGEPYTITLDLTHPDELPCADYLGKNASFTMTPLEGDTRVWHGCVTKLSLLKTTRAAWRPSCRCNPMCTPYRNRSIRPTATPTKHGDVSRPIPTSSARTLLPTRNPIHL</sequence>
<proteinExistence type="predicted"/>
<gene>
    <name evidence="2" type="ORF">ISN74_06080</name>
</gene>
<evidence type="ECO:0000313" key="3">
    <source>
        <dbReference type="Proteomes" id="UP000663181"/>
    </source>
</evidence>
<feature type="region of interest" description="Disordered" evidence="1">
    <location>
        <begin position="124"/>
        <end position="158"/>
    </location>
</feature>
<evidence type="ECO:0000256" key="1">
    <source>
        <dbReference type="SAM" id="MobiDB-lite"/>
    </source>
</evidence>
<keyword evidence="3" id="KW-1185">Reference proteome</keyword>
<reference evidence="2 3" key="1">
    <citation type="submission" date="2020-10" db="EMBL/GenBank/DDBJ databases">
        <title>Phylogeny of dyella-like bacteria.</title>
        <authorList>
            <person name="Fu J."/>
        </authorList>
    </citation>
    <scope>NUCLEOTIDE SEQUENCE [LARGE SCALE GENOMIC DNA]</scope>
    <source>
        <strain evidence="2 3">DHOB09</strain>
    </source>
</reference>
<dbReference type="Gene3D" id="2.30.110.50">
    <property type="match status" value="1"/>
</dbReference>
<protein>
    <submittedName>
        <fullName evidence="2">Uncharacterized protein</fullName>
    </submittedName>
</protein>
<organism evidence="2 3">
    <name type="scientific">Dyella caseinilytica</name>
    <dbReference type="NCBI Taxonomy" id="1849581"/>
    <lineage>
        <taxon>Bacteria</taxon>
        <taxon>Pseudomonadati</taxon>
        <taxon>Pseudomonadota</taxon>
        <taxon>Gammaproteobacteria</taxon>
        <taxon>Lysobacterales</taxon>
        <taxon>Rhodanobacteraceae</taxon>
        <taxon>Dyella</taxon>
    </lineage>
</organism>
<accession>A0ABX7GY66</accession>
<evidence type="ECO:0000313" key="2">
    <source>
        <dbReference type="EMBL" id="QRN54916.1"/>
    </source>
</evidence>
<name>A0ABX7GY66_9GAMM</name>